<dbReference type="Proteomes" id="UP000289794">
    <property type="component" value="Chromosome"/>
</dbReference>
<dbReference type="KEGG" id="bpro:PMF13cell1_05624"/>
<dbReference type="AlphaFoldDB" id="A0A4V0Z8E6"/>
<organism evidence="2 3">
    <name type="scientific">Blautia producta</name>
    <dbReference type="NCBI Taxonomy" id="33035"/>
    <lineage>
        <taxon>Bacteria</taxon>
        <taxon>Bacillati</taxon>
        <taxon>Bacillota</taxon>
        <taxon>Clostridia</taxon>
        <taxon>Lachnospirales</taxon>
        <taxon>Lachnospiraceae</taxon>
        <taxon>Blautia</taxon>
    </lineage>
</organism>
<evidence type="ECO:0000313" key="3">
    <source>
        <dbReference type="Proteomes" id="UP000289794"/>
    </source>
</evidence>
<accession>A0A4V0Z8E6</accession>
<gene>
    <name evidence="2" type="ORF">PMF13cell1_05624</name>
</gene>
<reference evidence="2 3" key="1">
    <citation type="submission" date="2019-01" db="EMBL/GenBank/DDBJ databases">
        <title>PMF-metabolizing Aryl O-demethylase.</title>
        <authorList>
            <person name="Kim M."/>
        </authorList>
    </citation>
    <scope>NUCLEOTIDE SEQUENCE [LARGE SCALE GENOMIC DNA]</scope>
    <source>
        <strain evidence="2 3">PMF1</strain>
    </source>
</reference>
<evidence type="ECO:0000259" key="1">
    <source>
        <dbReference type="Pfam" id="PF06114"/>
    </source>
</evidence>
<dbReference type="RefSeq" id="WP_130182908.1">
    <property type="nucleotide sequence ID" value="NZ_CP035945.1"/>
</dbReference>
<dbReference type="Gene3D" id="1.10.10.2910">
    <property type="match status" value="1"/>
</dbReference>
<dbReference type="PANTHER" id="PTHR43236:SF2">
    <property type="entry name" value="BLL0069 PROTEIN"/>
    <property type="match status" value="1"/>
</dbReference>
<proteinExistence type="predicted"/>
<dbReference type="PANTHER" id="PTHR43236">
    <property type="entry name" value="ANTITOXIN HIGA1"/>
    <property type="match status" value="1"/>
</dbReference>
<dbReference type="EMBL" id="CP035945">
    <property type="protein sequence ID" value="QBF00029.1"/>
    <property type="molecule type" value="Genomic_DNA"/>
</dbReference>
<dbReference type="Pfam" id="PF06114">
    <property type="entry name" value="Peptidase_M78"/>
    <property type="match status" value="1"/>
</dbReference>
<feature type="domain" description="IrrE N-terminal-like" evidence="1">
    <location>
        <begin position="66"/>
        <end position="147"/>
    </location>
</feature>
<protein>
    <recommendedName>
        <fullName evidence="1">IrrE N-terminal-like domain-containing protein</fullName>
    </recommendedName>
</protein>
<dbReference type="InterPro" id="IPR052345">
    <property type="entry name" value="Rad_response_metalloprotease"/>
</dbReference>
<evidence type="ECO:0000313" key="2">
    <source>
        <dbReference type="EMBL" id="QBF00029.1"/>
    </source>
</evidence>
<dbReference type="InterPro" id="IPR010359">
    <property type="entry name" value="IrrE_HExxH"/>
</dbReference>
<sequence>MNPEKLHQKVWEVCRDCNIKNFPFDCISVLEHYGFRVFTYEKAKCIHPELYSLCREMSDDAFSEKALKIILYNDKICRQRIRFSLMHELGHFVLEHDTDSEDAEQEANAFAANLLAPEAIIKYQGLYNAPILSNYFGISIAAANHTIMRTRCWSYWNIDRYEANLLAYLYPKSSRLQFDEEGNVSCVRLGATHYLVS</sequence>
<name>A0A4V0Z8E6_9FIRM</name>